<keyword evidence="3" id="KW-0645">Protease</keyword>
<dbReference type="Pfam" id="PF17676">
    <property type="entry name" value="Peptidase_S66C"/>
    <property type="match status" value="1"/>
</dbReference>
<dbReference type="InterPro" id="IPR029062">
    <property type="entry name" value="Class_I_gatase-like"/>
</dbReference>
<keyword evidence="2" id="KW-0121">Carboxypeptidase</keyword>
<comment type="similarity">
    <text evidence="1">Belongs to the peptidase S66 family.</text>
</comment>
<evidence type="ECO:0000313" key="9">
    <source>
        <dbReference type="Proteomes" id="UP001232992"/>
    </source>
</evidence>
<dbReference type="PIRSF" id="PIRSF028757">
    <property type="entry name" value="LD-carboxypeptidase"/>
    <property type="match status" value="1"/>
</dbReference>
<dbReference type="EMBL" id="JAQOSQ010000004">
    <property type="protein sequence ID" value="MDJ1182905.1"/>
    <property type="molecule type" value="Genomic_DNA"/>
</dbReference>
<dbReference type="InterPro" id="IPR040449">
    <property type="entry name" value="Peptidase_S66_N"/>
</dbReference>
<evidence type="ECO:0000313" key="8">
    <source>
        <dbReference type="EMBL" id="MDJ1182905.1"/>
    </source>
</evidence>
<evidence type="ECO:0000259" key="6">
    <source>
        <dbReference type="Pfam" id="PF02016"/>
    </source>
</evidence>
<name>A0ABT7BUP5_9CYAN</name>
<evidence type="ECO:0000256" key="1">
    <source>
        <dbReference type="ARBA" id="ARBA00010233"/>
    </source>
</evidence>
<gene>
    <name evidence="8" type="ORF">PMH09_06810</name>
</gene>
<dbReference type="InterPro" id="IPR040921">
    <property type="entry name" value="Peptidase_S66C"/>
</dbReference>
<accession>A0ABT7BUP5</accession>
<dbReference type="InterPro" id="IPR003507">
    <property type="entry name" value="S66_fam"/>
</dbReference>
<sequence>MSSLFHTPPPLQPGDKLRAIAPSGPLQETEAFQAGLNLWQDRGYTVEVDPRIYDRWGYLAGTDRDRRAQLLDALKDPDCRGILCVRGGYGTTRLLDGWDNSPDWKDFPKWLIGFSDITGLLWSQFHQEFAGGVHAPVLTTLAREPQWSLERLWKAVRGEPLETLQGNGWGGGRVEGVLLPGNLTVATHLLGTPWQPDLENVILAFEDVGEAPYRLDRMLTQWRASGLLDRVGGIALGRFSQCDVLEGKLSLTAEEVLRDRLSYLNCPLAFDFPFGHDGANAALPVGASVCLDGNVGTLEFV</sequence>
<dbReference type="SUPFAM" id="SSF52317">
    <property type="entry name" value="Class I glutamine amidotransferase-like"/>
    <property type="match status" value="1"/>
</dbReference>
<dbReference type="SUPFAM" id="SSF141986">
    <property type="entry name" value="LD-carboxypeptidase A C-terminal domain-like"/>
    <property type="match status" value="1"/>
</dbReference>
<keyword evidence="9" id="KW-1185">Reference proteome</keyword>
<evidence type="ECO:0000256" key="5">
    <source>
        <dbReference type="ARBA" id="ARBA00022825"/>
    </source>
</evidence>
<dbReference type="InterPro" id="IPR027478">
    <property type="entry name" value="LdcA_N"/>
</dbReference>
<evidence type="ECO:0000256" key="2">
    <source>
        <dbReference type="ARBA" id="ARBA00022645"/>
    </source>
</evidence>
<protein>
    <submittedName>
        <fullName evidence="8">LD-carboxypeptidase</fullName>
    </submittedName>
</protein>
<evidence type="ECO:0000256" key="4">
    <source>
        <dbReference type="ARBA" id="ARBA00022801"/>
    </source>
</evidence>
<dbReference type="PANTHER" id="PTHR30237">
    <property type="entry name" value="MURAMOYLTETRAPEPTIDE CARBOXYPEPTIDASE"/>
    <property type="match status" value="1"/>
</dbReference>
<dbReference type="Proteomes" id="UP001232992">
    <property type="component" value="Unassembled WGS sequence"/>
</dbReference>
<dbReference type="InterPro" id="IPR027461">
    <property type="entry name" value="Carboxypeptidase_A_C_sf"/>
</dbReference>
<comment type="caution">
    <text evidence="8">The sequence shown here is derived from an EMBL/GenBank/DDBJ whole genome shotgun (WGS) entry which is preliminary data.</text>
</comment>
<dbReference type="Pfam" id="PF02016">
    <property type="entry name" value="Peptidase_S66"/>
    <property type="match status" value="1"/>
</dbReference>
<evidence type="ECO:0000259" key="7">
    <source>
        <dbReference type="Pfam" id="PF17676"/>
    </source>
</evidence>
<dbReference type="PANTHER" id="PTHR30237:SF2">
    <property type="entry name" value="MUREIN TETRAPEPTIDE CARBOXYPEPTIDASE"/>
    <property type="match status" value="1"/>
</dbReference>
<feature type="domain" description="LD-carboxypeptidase N-terminal" evidence="6">
    <location>
        <begin position="19"/>
        <end position="127"/>
    </location>
</feature>
<keyword evidence="4" id="KW-0378">Hydrolase</keyword>
<dbReference type="RefSeq" id="WP_283757556.1">
    <property type="nucleotide sequence ID" value="NZ_JAQOSQ010000004.1"/>
</dbReference>
<dbReference type="Gene3D" id="3.50.30.60">
    <property type="entry name" value="LD-carboxypeptidase A C-terminal domain-like"/>
    <property type="match status" value="1"/>
</dbReference>
<dbReference type="Gene3D" id="3.40.50.10740">
    <property type="entry name" value="Class I glutamine amidotransferase-like"/>
    <property type="match status" value="1"/>
</dbReference>
<dbReference type="CDD" id="cd07025">
    <property type="entry name" value="Peptidase_S66"/>
    <property type="match status" value="1"/>
</dbReference>
<evidence type="ECO:0000256" key="3">
    <source>
        <dbReference type="ARBA" id="ARBA00022670"/>
    </source>
</evidence>
<proteinExistence type="inferred from homology"/>
<keyword evidence="5" id="KW-0720">Serine protease</keyword>
<organism evidence="8 9">
    <name type="scientific">Roseofilum casamattae BLCC-M143</name>
    <dbReference type="NCBI Taxonomy" id="3022442"/>
    <lineage>
        <taxon>Bacteria</taxon>
        <taxon>Bacillati</taxon>
        <taxon>Cyanobacteriota</taxon>
        <taxon>Cyanophyceae</taxon>
        <taxon>Desertifilales</taxon>
        <taxon>Desertifilaceae</taxon>
        <taxon>Roseofilum</taxon>
        <taxon>Roseofilum casamattae</taxon>
    </lineage>
</organism>
<reference evidence="8 9" key="1">
    <citation type="submission" date="2023-01" db="EMBL/GenBank/DDBJ databases">
        <title>Novel diversity within Roseofilum (Cyanobacteria; Desertifilaceae) from marine benthic mats with descriptions of four novel species.</title>
        <authorList>
            <person name="Wang Y."/>
            <person name="Berthold D.E."/>
            <person name="Hu J."/>
            <person name="Lefler F.W."/>
            <person name="Laughinghouse H.D. IV."/>
        </authorList>
    </citation>
    <scope>NUCLEOTIDE SEQUENCE [LARGE SCALE GENOMIC DNA]</scope>
    <source>
        <strain evidence="8 9">BLCC-M143</strain>
    </source>
</reference>
<feature type="domain" description="LD-carboxypeptidase C-terminal" evidence="7">
    <location>
        <begin position="175"/>
        <end position="291"/>
    </location>
</feature>